<feature type="transmembrane region" description="Helical" evidence="1">
    <location>
        <begin position="21"/>
        <end position="38"/>
    </location>
</feature>
<feature type="transmembrane region" description="Helical" evidence="1">
    <location>
        <begin position="80"/>
        <end position="98"/>
    </location>
</feature>
<proteinExistence type="predicted"/>
<dbReference type="InterPro" id="IPR011737">
    <property type="entry name" value="CHP02206_TP0381"/>
</dbReference>
<feature type="transmembrane region" description="Helical" evidence="1">
    <location>
        <begin position="103"/>
        <end position="125"/>
    </location>
</feature>
<dbReference type="AlphaFoldDB" id="A0A9Q4G0J5"/>
<evidence type="ECO:0000256" key="1">
    <source>
        <dbReference type="SAM" id="Phobius"/>
    </source>
</evidence>
<dbReference type="EMBL" id="JABXYM010000001">
    <property type="protein sequence ID" value="MCR6097953.1"/>
    <property type="molecule type" value="Genomic_DNA"/>
</dbReference>
<dbReference type="Proteomes" id="UP001057753">
    <property type="component" value="Unassembled WGS sequence"/>
</dbReference>
<name>A0A9Q4G0J5_SALAG</name>
<keyword evidence="3" id="KW-1185">Reference proteome</keyword>
<evidence type="ECO:0000313" key="2">
    <source>
        <dbReference type="EMBL" id="MCR6097953.1"/>
    </source>
</evidence>
<evidence type="ECO:0000313" key="3">
    <source>
        <dbReference type="Proteomes" id="UP001057753"/>
    </source>
</evidence>
<accession>A0A9Q4G0J5</accession>
<organism evidence="2 3">
    <name type="scientific">Salipaludibacillus agaradhaerens</name>
    <name type="common">Bacillus agaradhaerens</name>
    <dbReference type="NCBI Taxonomy" id="76935"/>
    <lineage>
        <taxon>Bacteria</taxon>
        <taxon>Bacillati</taxon>
        <taxon>Bacillota</taxon>
        <taxon>Bacilli</taxon>
        <taxon>Bacillales</taxon>
        <taxon>Bacillaceae</taxon>
    </lineage>
</organism>
<gene>
    <name evidence="2" type="ORF">HXA33_15555</name>
</gene>
<dbReference type="Pfam" id="PF14808">
    <property type="entry name" value="TMEM164"/>
    <property type="match status" value="1"/>
</dbReference>
<keyword evidence="1" id="KW-1133">Transmembrane helix</keyword>
<keyword evidence="1" id="KW-0812">Transmembrane</keyword>
<sequence length="238" mass="27706">MNVWVGKDSAVVPFTMFSVEHWVMVGLLLIGLLILYCTRHKPVTEKLKHWQKWGAISLIFFEAGYQLWLIQTEQWHVSHALPLELSNISVILVIILLWTGNRWLFGIVFFVGIGGAVQAIVTPVLSFGWPHFRFIHFFYTHILVIWVVFYFLWFRGYVLTFKSVVKAMIFLNVLLPVIYTINVVVEGNYWFVRQKPGGVSLLDFLGPHPWYILGMEITAFLLFTLLWLLFGNRKRTSG</sequence>
<dbReference type="NCBIfam" id="TIGR02206">
    <property type="entry name" value="intg_mem_TP0381"/>
    <property type="match status" value="1"/>
</dbReference>
<reference evidence="2" key="1">
    <citation type="submission" date="2020-06" db="EMBL/GenBank/DDBJ databases">
        <title>Insight into the genomes of haloalkaliphilic bacilli from Kenyan soda lakes.</title>
        <authorList>
            <person name="Mwirichia R."/>
            <person name="Villamizar G.C."/>
            <person name="Poehlein A."/>
            <person name="Mugweru J."/>
            <person name="Kipnyargis A."/>
            <person name="Kiplimo D."/>
            <person name="Orwa P."/>
            <person name="Daniel R."/>
        </authorList>
    </citation>
    <scope>NUCLEOTIDE SEQUENCE</scope>
    <source>
        <strain evidence="2">B1096_S55</strain>
    </source>
</reference>
<protein>
    <submittedName>
        <fullName evidence="2">TIGR02206 family membrane protein</fullName>
    </submittedName>
</protein>
<feature type="transmembrane region" description="Helical" evidence="1">
    <location>
        <begin position="169"/>
        <end position="190"/>
    </location>
</feature>
<feature type="transmembrane region" description="Helical" evidence="1">
    <location>
        <begin position="210"/>
        <end position="230"/>
    </location>
</feature>
<comment type="caution">
    <text evidence="2">The sequence shown here is derived from an EMBL/GenBank/DDBJ whole genome shotgun (WGS) entry which is preliminary data.</text>
</comment>
<feature type="transmembrane region" description="Helical" evidence="1">
    <location>
        <begin position="50"/>
        <end position="68"/>
    </location>
</feature>
<keyword evidence="1" id="KW-0472">Membrane</keyword>
<feature type="transmembrane region" description="Helical" evidence="1">
    <location>
        <begin position="137"/>
        <end position="157"/>
    </location>
</feature>